<proteinExistence type="predicted"/>
<reference evidence="2" key="1">
    <citation type="submission" date="2015-10" db="EMBL/GenBank/DDBJ databases">
        <authorList>
            <person name="Regsiter A."/>
            <person name="william w."/>
        </authorList>
    </citation>
    <scope>NUCLEOTIDE SEQUENCE</scope>
    <source>
        <strain evidence="2">Montdore</strain>
    </source>
</reference>
<feature type="non-terminal residue" evidence="2">
    <location>
        <position position="1"/>
    </location>
</feature>
<dbReference type="InterPro" id="IPR024983">
    <property type="entry name" value="CHAT_dom"/>
</dbReference>
<dbReference type="Proteomes" id="UP001412239">
    <property type="component" value="Unassembled WGS sequence"/>
</dbReference>
<accession>A0A292PMF4</accession>
<evidence type="ECO:0000259" key="1">
    <source>
        <dbReference type="Pfam" id="PF12770"/>
    </source>
</evidence>
<sequence>RIKSARAAASLLYSHGKYHEASSFLERAVNLMPSVNLRILNRDDQQHILSELSGLSSTAASVALQAGREPYHSLKLLELGRGIIMGFTIDSRSEVSDLETDYPLEFTQLQRLRLEIDSPIDETNSTTVNEMQAILARIRAFPGYAGFLLPPPREDLMEMAINGPIVVFNCTSYRSDAIIVTTSAITSLELPGLRFEETSDWMRELASFGGGGLFKRGQDNRRMKELLIWLWDAAVGPVFGYLENRKTIISEGIQASNLNRVWWIGVGQLSMAPFHAAGYHSRGSTRNTLSHAISTCIPTIKALTYARQTDFRILKKRKPRLLLVPMPKTPGATSLPGVEKEVQHICHLVAQNSIGAKVLSNPTPAEVLEQVQYNDIVHFACHGVSDTNPSDSHLVLFTPDGVGAGKLRVRDISDMVTQDAQLAYLSACSSARNTSAILADEVIHLASAFQLAGFSHTLANLWETDDNSCSEVARDFYNLLFQYQEMGDGHLRVSAAFHRAVKKFREQ</sequence>
<dbReference type="AlphaFoldDB" id="A0A292PMF4"/>
<dbReference type="EMBL" id="LN891119">
    <property type="protein sequence ID" value="CUS08686.1"/>
    <property type="molecule type" value="Genomic_DNA"/>
</dbReference>
<dbReference type="Pfam" id="PF12770">
    <property type="entry name" value="CHAT"/>
    <property type="match status" value="1"/>
</dbReference>
<feature type="non-terminal residue" evidence="2">
    <location>
        <position position="507"/>
    </location>
</feature>
<organism evidence="2 3">
    <name type="scientific">Tuber aestivum</name>
    <name type="common">summer truffle</name>
    <dbReference type="NCBI Taxonomy" id="59557"/>
    <lineage>
        <taxon>Eukaryota</taxon>
        <taxon>Fungi</taxon>
        <taxon>Dikarya</taxon>
        <taxon>Ascomycota</taxon>
        <taxon>Pezizomycotina</taxon>
        <taxon>Pezizomycetes</taxon>
        <taxon>Pezizales</taxon>
        <taxon>Tuberaceae</taxon>
        <taxon>Tuber</taxon>
    </lineage>
</organism>
<name>A0A292PMF4_9PEZI</name>
<gene>
    <name evidence="2" type="ORF">GSTUAT00007233001</name>
</gene>
<evidence type="ECO:0000313" key="2">
    <source>
        <dbReference type="EMBL" id="CUS08686.1"/>
    </source>
</evidence>
<evidence type="ECO:0000313" key="3">
    <source>
        <dbReference type="Proteomes" id="UP001412239"/>
    </source>
</evidence>
<keyword evidence="3" id="KW-1185">Reference proteome</keyword>
<feature type="domain" description="CHAT" evidence="1">
    <location>
        <begin position="226"/>
        <end position="505"/>
    </location>
</feature>
<protein>
    <recommendedName>
        <fullName evidence="1">CHAT domain-containing protein</fullName>
    </recommendedName>
</protein>